<feature type="binding site" evidence="2">
    <location>
        <position position="43"/>
    </location>
    <ligand>
        <name>Mg(2+)</name>
        <dbReference type="ChEBI" id="CHEBI:18420"/>
        <label>4</label>
    </ligand>
</feature>
<proteinExistence type="inferred from homology"/>
<keyword evidence="2" id="KW-0067">ATP-binding</keyword>
<feature type="binding site" evidence="2">
    <location>
        <position position="208"/>
    </location>
    <ligand>
        <name>Mg(2+)</name>
        <dbReference type="ChEBI" id="CHEBI:18420"/>
        <label>3</label>
    </ligand>
</feature>
<dbReference type="InterPro" id="IPR016188">
    <property type="entry name" value="PurM-like_N"/>
</dbReference>
<gene>
    <name evidence="2 5" type="primary">thiL</name>
    <name evidence="5" type="ORF">K0504_12245</name>
</gene>
<feature type="domain" description="PurM-like N-terminal" evidence="3">
    <location>
        <begin position="26"/>
        <end position="136"/>
    </location>
</feature>
<dbReference type="EMBL" id="JAHZSS010000014">
    <property type="protein sequence ID" value="MBW8191808.1"/>
    <property type="molecule type" value="Genomic_DNA"/>
</dbReference>
<dbReference type="CDD" id="cd02194">
    <property type="entry name" value="ThiL"/>
    <property type="match status" value="1"/>
</dbReference>
<dbReference type="PANTHER" id="PTHR30270:SF0">
    <property type="entry name" value="THIAMINE-MONOPHOSPHATE KINASE"/>
    <property type="match status" value="1"/>
</dbReference>
<dbReference type="InterPro" id="IPR006283">
    <property type="entry name" value="ThiL-like"/>
</dbReference>
<keyword evidence="6" id="KW-1185">Reference proteome</keyword>
<dbReference type="SUPFAM" id="SSF55326">
    <property type="entry name" value="PurM N-terminal domain-like"/>
    <property type="match status" value="1"/>
</dbReference>
<feature type="binding site" evidence="2">
    <location>
        <position position="73"/>
    </location>
    <ligand>
        <name>Mg(2+)</name>
        <dbReference type="ChEBI" id="CHEBI:18420"/>
        <label>3</label>
    </ligand>
</feature>
<dbReference type="InterPro" id="IPR036921">
    <property type="entry name" value="PurM-like_N_sf"/>
</dbReference>
<feature type="binding site" evidence="2">
    <location>
        <position position="44"/>
    </location>
    <ligand>
        <name>Mg(2+)</name>
        <dbReference type="ChEBI" id="CHEBI:18420"/>
        <label>1</label>
    </ligand>
</feature>
<keyword evidence="2" id="KW-0547">Nucleotide-binding</keyword>
<comment type="miscellaneous">
    <text evidence="2">Reaction mechanism of ThiL seems to utilize a direct, inline transfer of the gamma-phosphate of ATP to TMP rather than a phosphorylated enzyme intermediate.</text>
</comment>
<sequence length="333" mass="34964">MNEFDLIRQYFQQTDTERADVALGIGDDCALLQPLAHHHLAVTTDTMVDGVHFDERLTPADLAYKLVAVNLSDLAAMGAVPCWVSLALTLPSSDQTWLSEFGQALAHQLRHYQVALVGGDTTRGPLTLSLTAQGQVPAGQGLTRSGAAVGDVILVSGHLGDAALALNQHKLTPLTASQCARVEARLFRPTPRVELGLTLRQLASACIDISDGLSADLNHILERSSKALGGANASMSTVSLGACIDADKLPVSAEAVSVLGEQGAAANALNGGDDYELCFTVPATRLNEVIAAGKKANTPVTVIGEIVADGGLQTYYLGQAVDWQAQGYLHFSD</sequence>
<feature type="binding site" evidence="2">
    <location>
        <position position="28"/>
    </location>
    <ligand>
        <name>Mg(2+)</name>
        <dbReference type="ChEBI" id="CHEBI:18420"/>
        <label>3</label>
    </ligand>
</feature>
<dbReference type="SUPFAM" id="SSF56042">
    <property type="entry name" value="PurM C-terminal domain-like"/>
    <property type="match status" value="1"/>
</dbReference>
<name>A0ABS7EHJ3_9GAMM</name>
<accession>A0ABS7EHJ3</accession>
<dbReference type="NCBIfam" id="TIGR01379">
    <property type="entry name" value="thiL"/>
    <property type="match status" value="1"/>
</dbReference>
<dbReference type="Proteomes" id="UP001166251">
    <property type="component" value="Unassembled WGS sequence"/>
</dbReference>
<feature type="binding site" evidence="2">
    <location>
        <position position="120"/>
    </location>
    <ligand>
        <name>Mg(2+)</name>
        <dbReference type="ChEBI" id="CHEBI:18420"/>
        <label>1</label>
    </ligand>
</feature>
<dbReference type="EC" id="2.7.4.16" evidence="2"/>
<evidence type="ECO:0000313" key="6">
    <source>
        <dbReference type="Proteomes" id="UP001166251"/>
    </source>
</evidence>
<feature type="domain" description="PurM-like C-terminal" evidence="4">
    <location>
        <begin position="149"/>
        <end position="313"/>
    </location>
</feature>
<keyword evidence="1 2" id="KW-0784">Thiamine biosynthesis</keyword>
<feature type="binding site" evidence="2">
    <location>
        <position position="144"/>
    </location>
    <ligand>
        <name>ATP</name>
        <dbReference type="ChEBI" id="CHEBI:30616"/>
    </ligand>
</feature>
<comment type="pathway">
    <text evidence="2">Cofactor biosynthesis; thiamine diphosphate biosynthesis; thiamine diphosphate from thiamine phosphate: step 1/1.</text>
</comment>
<keyword evidence="2 5" id="KW-0808">Transferase</keyword>
<dbReference type="HAMAP" id="MF_02128">
    <property type="entry name" value="TMP_kinase"/>
    <property type="match status" value="1"/>
</dbReference>
<comment type="function">
    <text evidence="2">Catalyzes the ATP-dependent phosphorylation of thiamine-monophosphate (TMP) to form thiamine-pyrophosphate (TPP), the active form of vitamin B1.</text>
</comment>
<dbReference type="InterPro" id="IPR010918">
    <property type="entry name" value="PurM-like_C_dom"/>
</dbReference>
<dbReference type="PANTHER" id="PTHR30270">
    <property type="entry name" value="THIAMINE-MONOPHOSPHATE KINASE"/>
    <property type="match status" value="1"/>
</dbReference>
<feature type="binding site" evidence="2">
    <location>
        <position position="45"/>
    </location>
    <ligand>
        <name>Mg(2+)</name>
        <dbReference type="ChEBI" id="CHEBI:18420"/>
        <label>2</label>
    </ligand>
</feature>
<dbReference type="Gene3D" id="3.30.1330.10">
    <property type="entry name" value="PurM-like, N-terminal domain"/>
    <property type="match status" value="1"/>
</dbReference>
<keyword evidence="2" id="KW-0479">Metal-binding</keyword>
<dbReference type="RefSeq" id="WP_220104484.1">
    <property type="nucleotide sequence ID" value="NZ_JAHZSS010000014.1"/>
</dbReference>
<keyword evidence="2" id="KW-0460">Magnesium</keyword>
<feature type="binding site" evidence="2">
    <location>
        <position position="273"/>
    </location>
    <ligand>
        <name>substrate</name>
    </ligand>
</feature>
<dbReference type="GO" id="GO:0009030">
    <property type="term" value="F:thiamine-phosphate kinase activity"/>
    <property type="evidence" value="ECO:0007669"/>
    <property type="project" value="UniProtKB-EC"/>
</dbReference>
<feature type="binding site" evidence="2">
    <location>
        <position position="52"/>
    </location>
    <ligand>
        <name>substrate</name>
    </ligand>
</feature>
<dbReference type="PIRSF" id="PIRSF005303">
    <property type="entry name" value="Thiam_monoph_kin"/>
    <property type="match status" value="1"/>
</dbReference>
<comment type="catalytic activity">
    <reaction evidence="2">
        <text>thiamine phosphate + ATP = thiamine diphosphate + ADP</text>
        <dbReference type="Rhea" id="RHEA:15913"/>
        <dbReference type="ChEBI" id="CHEBI:30616"/>
        <dbReference type="ChEBI" id="CHEBI:37575"/>
        <dbReference type="ChEBI" id="CHEBI:58937"/>
        <dbReference type="ChEBI" id="CHEBI:456216"/>
        <dbReference type="EC" id="2.7.4.16"/>
    </reaction>
</comment>
<feature type="binding site" evidence="2">
    <location>
        <position position="211"/>
    </location>
    <ligand>
        <name>Mg(2+)</name>
        <dbReference type="ChEBI" id="CHEBI:18420"/>
        <label>5</label>
    </ligand>
</feature>
<feature type="binding site" evidence="2">
    <location>
        <position position="73"/>
    </location>
    <ligand>
        <name>Mg(2+)</name>
        <dbReference type="ChEBI" id="CHEBI:18420"/>
        <label>2</label>
    </ligand>
</feature>
<feature type="binding site" evidence="2">
    <location>
        <position position="210"/>
    </location>
    <ligand>
        <name>ATP</name>
        <dbReference type="ChEBI" id="CHEBI:30616"/>
    </ligand>
</feature>
<comment type="similarity">
    <text evidence="2">Belongs to the thiamine-monophosphate kinase family.</text>
</comment>
<reference evidence="5" key="1">
    <citation type="submission" date="2021-07" db="EMBL/GenBank/DDBJ databases">
        <title>Neiella marina sp. nov., isolated from the intestinal content of sea cucumber Apostichopus japonicus.</title>
        <authorList>
            <person name="Bai X."/>
        </authorList>
    </citation>
    <scope>NUCLEOTIDE SEQUENCE</scope>
    <source>
        <strain evidence="5">126</strain>
    </source>
</reference>
<dbReference type="Pfam" id="PF02769">
    <property type="entry name" value="AIRS_C"/>
    <property type="match status" value="1"/>
</dbReference>
<feature type="binding site" evidence="2">
    <location>
        <position position="328"/>
    </location>
    <ligand>
        <name>substrate</name>
    </ligand>
</feature>
<evidence type="ECO:0000313" key="5">
    <source>
        <dbReference type="EMBL" id="MBW8191808.1"/>
    </source>
</evidence>
<comment type="caution">
    <text evidence="2">Lacks conserved residue(s) required for the propagation of feature annotation.</text>
</comment>
<evidence type="ECO:0000259" key="4">
    <source>
        <dbReference type="Pfam" id="PF02769"/>
    </source>
</evidence>
<evidence type="ECO:0000256" key="1">
    <source>
        <dbReference type="ARBA" id="ARBA00022977"/>
    </source>
</evidence>
<evidence type="ECO:0000256" key="2">
    <source>
        <dbReference type="HAMAP-Rule" id="MF_02128"/>
    </source>
</evidence>
<dbReference type="Pfam" id="PF00586">
    <property type="entry name" value="AIRS"/>
    <property type="match status" value="1"/>
</dbReference>
<organism evidence="5 6">
    <name type="scientific">Neiella holothuriorum</name>
    <dbReference type="NCBI Taxonomy" id="2870530"/>
    <lineage>
        <taxon>Bacteria</taxon>
        <taxon>Pseudomonadati</taxon>
        <taxon>Pseudomonadota</taxon>
        <taxon>Gammaproteobacteria</taxon>
        <taxon>Alteromonadales</taxon>
        <taxon>Echinimonadaceae</taxon>
        <taxon>Neiella</taxon>
    </lineage>
</organism>
<dbReference type="Gene3D" id="3.90.650.10">
    <property type="entry name" value="PurM-like C-terminal domain"/>
    <property type="match status" value="1"/>
</dbReference>
<keyword evidence="2 5" id="KW-0418">Kinase</keyword>
<protein>
    <recommendedName>
        <fullName evidence="2">Thiamine-monophosphate kinase</fullName>
        <shortName evidence="2">TMP kinase</shortName>
        <shortName evidence="2">Thiamine-phosphate kinase</shortName>
        <ecNumber evidence="2">2.7.4.16</ecNumber>
    </recommendedName>
</protein>
<evidence type="ECO:0000259" key="3">
    <source>
        <dbReference type="Pfam" id="PF00586"/>
    </source>
</evidence>
<feature type="binding site" evidence="2">
    <location>
        <begin position="119"/>
        <end position="120"/>
    </location>
    <ligand>
        <name>ATP</name>
        <dbReference type="ChEBI" id="CHEBI:30616"/>
    </ligand>
</feature>
<comment type="caution">
    <text evidence="5">The sequence shown here is derived from an EMBL/GenBank/DDBJ whole genome shotgun (WGS) entry which is preliminary data.</text>
</comment>
<feature type="binding site" evidence="2">
    <location>
        <position position="73"/>
    </location>
    <ligand>
        <name>Mg(2+)</name>
        <dbReference type="ChEBI" id="CHEBI:18420"/>
        <label>4</label>
    </ligand>
</feature>
<feature type="binding site" evidence="2">
    <location>
        <position position="28"/>
    </location>
    <ligand>
        <name>Mg(2+)</name>
        <dbReference type="ChEBI" id="CHEBI:18420"/>
        <label>4</label>
    </ligand>
</feature>
<feature type="binding site" evidence="2">
    <location>
        <position position="45"/>
    </location>
    <ligand>
        <name>Mg(2+)</name>
        <dbReference type="ChEBI" id="CHEBI:18420"/>
        <label>1</label>
    </ligand>
</feature>
<dbReference type="InterPro" id="IPR036676">
    <property type="entry name" value="PurM-like_C_sf"/>
</dbReference>